<dbReference type="PANTHER" id="PTHR21666:SF288">
    <property type="entry name" value="CELL DIVISION PROTEIN YTFB"/>
    <property type="match status" value="1"/>
</dbReference>
<evidence type="ECO:0000313" key="9">
    <source>
        <dbReference type="EMBL" id="MBZ4040187.1"/>
    </source>
</evidence>
<evidence type="ECO:0000256" key="5">
    <source>
        <dbReference type="ARBA" id="ARBA00022833"/>
    </source>
</evidence>
<evidence type="ECO:0000313" key="10">
    <source>
        <dbReference type="Proteomes" id="UP001430954"/>
    </source>
</evidence>
<organism evidence="9 10">
    <name type="scientific">Novilysobacter selenitireducens</name>
    <dbReference type="NCBI Taxonomy" id="2872639"/>
    <lineage>
        <taxon>Bacteria</taxon>
        <taxon>Pseudomonadati</taxon>
        <taxon>Pseudomonadota</taxon>
        <taxon>Gammaproteobacteria</taxon>
        <taxon>Lysobacterales</taxon>
        <taxon>Lysobacteraceae</taxon>
        <taxon>Novilysobacter</taxon>
    </lineage>
</organism>
<accession>A0ABS7T8M6</accession>
<feature type="domain" description="M23ase beta-sheet core" evidence="8">
    <location>
        <begin position="134"/>
        <end position="226"/>
    </location>
</feature>
<keyword evidence="3" id="KW-0479">Metal-binding</keyword>
<evidence type="ECO:0000256" key="2">
    <source>
        <dbReference type="ARBA" id="ARBA00022670"/>
    </source>
</evidence>
<keyword evidence="6" id="KW-0482">Metalloprotease</keyword>
<evidence type="ECO:0000256" key="6">
    <source>
        <dbReference type="ARBA" id="ARBA00023049"/>
    </source>
</evidence>
<dbReference type="CDD" id="cd12797">
    <property type="entry name" value="M23_peptidase"/>
    <property type="match status" value="1"/>
</dbReference>
<evidence type="ECO:0000256" key="1">
    <source>
        <dbReference type="ARBA" id="ARBA00001947"/>
    </source>
</evidence>
<dbReference type="PANTHER" id="PTHR21666">
    <property type="entry name" value="PEPTIDASE-RELATED"/>
    <property type="match status" value="1"/>
</dbReference>
<dbReference type="Gene3D" id="2.70.70.10">
    <property type="entry name" value="Glucose Permease (Domain IIA)"/>
    <property type="match status" value="1"/>
</dbReference>
<dbReference type="InterPro" id="IPR016047">
    <property type="entry name" value="M23ase_b-sheet_dom"/>
</dbReference>
<dbReference type="Pfam" id="PF01551">
    <property type="entry name" value="Peptidase_M23"/>
    <property type="match status" value="1"/>
</dbReference>
<dbReference type="RefSeq" id="WP_223676687.1">
    <property type="nucleotide sequence ID" value="NZ_JAINZW010000005.1"/>
</dbReference>
<evidence type="ECO:0000259" key="8">
    <source>
        <dbReference type="Pfam" id="PF01551"/>
    </source>
</evidence>
<dbReference type="SUPFAM" id="SSF51261">
    <property type="entry name" value="Duplicated hybrid motif"/>
    <property type="match status" value="1"/>
</dbReference>
<comment type="caution">
    <text evidence="9">The sequence shown here is derived from an EMBL/GenBank/DDBJ whole genome shotgun (WGS) entry which is preliminary data.</text>
</comment>
<feature type="region of interest" description="Disordered" evidence="7">
    <location>
        <begin position="31"/>
        <end position="101"/>
    </location>
</feature>
<gene>
    <name evidence="9" type="ORF">K6753_11665</name>
</gene>
<dbReference type="EMBL" id="JAINZW010000005">
    <property type="protein sequence ID" value="MBZ4040187.1"/>
    <property type="molecule type" value="Genomic_DNA"/>
</dbReference>
<protein>
    <submittedName>
        <fullName evidence="9">Peptidoglycan DD-metalloendopeptidase family protein</fullName>
    </submittedName>
</protein>
<dbReference type="Proteomes" id="UP001430954">
    <property type="component" value="Unassembled WGS sequence"/>
</dbReference>
<dbReference type="InterPro" id="IPR011055">
    <property type="entry name" value="Dup_hybrid_motif"/>
</dbReference>
<comment type="cofactor">
    <cofactor evidence="1">
        <name>Zn(2+)</name>
        <dbReference type="ChEBI" id="CHEBI:29105"/>
    </cofactor>
</comment>
<dbReference type="InterPro" id="IPR050570">
    <property type="entry name" value="Cell_wall_metabolism_enzyme"/>
</dbReference>
<evidence type="ECO:0000256" key="3">
    <source>
        <dbReference type="ARBA" id="ARBA00022723"/>
    </source>
</evidence>
<evidence type="ECO:0000256" key="7">
    <source>
        <dbReference type="SAM" id="MobiDB-lite"/>
    </source>
</evidence>
<keyword evidence="2" id="KW-0645">Protease</keyword>
<evidence type="ECO:0000256" key="4">
    <source>
        <dbReference type="ARBA" id="ARBA00022801"/>
    </source>
</evidence>
<keyword evidence="10" id="KW-1185">Reference proteome</keyword>
<keyword evidence="4" id="KW-0378">Hydrolase</keyword>
<proteinExistence type="predicted"/>
<feature type="compositionally biased region" description="Pro residues" evidence="7">
    <location>
        <begin position="63"/>
        <end position="82"/>
    </location>
</feature>
<reference evidence="9 10" key="1">
    <citation type="submission" date="2021-09" db="EMBL/GenBank/DDBJ databases">
        <title>Lysobacter sp. 13A isolated from the river sediment.</title>
        <authorList>
            <person name="Liu H."/>
            <person name="Li S."/>
            <person name="Mao S."/>
        </authorList>
    </citation>
    <scope>NUCLEOTIDE SEQUENCE [LARGE SCALE GENOMIC DNA]</scope>
    <source>
        <strain evidence="9 10">13A</strain>
    </source>
</reference>
<sequence>MRAVLLFAVGLLAGANLLYFAMTRDTPPATYPEVARPGSASAPAAETPAVGQPPARDDIPAAPVRPDPVPVPDASIAPPPLPDVSTTDTTPRPAPPARSVMRTIGPSGLLIPVKGIAVDALLDTFNDARGQSRVHDAIDIMAPRGTPVLAVADGTVEKLFTSDAGGLTIYQFEPSGRYAYYYAHLDRYAAGLDEGDTLRRGQVIGYVGSTGNASDDAPHLHFAIFQLGPEKRWWEGSAINPYPLLGGR</sequence>
<keyword evidence="5" id="KW-0862">Zinc</keyword>
<name>A0ABS7T8M6_9GAMM</name>